<dbReference type="GO" id="GO:0016604">
    <property type="term" value="C:nuclear body"/>
    <property type="evidence" value="ECO:0007669"/>
    <property type="project" value="TreeGrafter"/>
</dbReference>
<comment type="caution">
    <text evidence="2">The sequence shown here is derived from an EMBL/GenBank/DDBJ whole genome shotgun (WGS) entry which is preliminary data.</text>
</comment>
<dbReference type="GO" id="GO:0000166">
    <property type="term" value="F:nucleotide binding"/>
    <property type="evidence" value="ECO:0007669"/>
    <property type="project" value="InterPro"/>
</dbReference>
<reference evidence="2" key="1">
    <citation type="submission" date="2022-03" db="EMBL/GenBank/DDBJ databases">
        <title>A functionally conserved STORR gene fusion in Papaver species that diverged 16.8 million years ago.</title>
        <authorList>
            <person name="Catania T."/>
        </authorList>
    </citation>
    <scope>NUCLEOTIDE SEQUENCE</scope>
    <source>
        <strain evidence="2">S-191538</strain>
    </source>
</reference>
<proteinExistence type="predicted"/>
<gene>
    <name evidence="2" type="ORF">MKW94_021489</name>
</gene>
<organism evidence="2 3">
    <name type="scientific">Papaver nudicaule</name>
    <name type="common">Iceland poppy</name>
    <dbReference type="NCBI Taxonomy" id="74823"/>
    <lineage>
        <taxon>Eukaryota</taxon>
        <taxon>Viridiplantae</taxon>
        <taxon>Streptophyta</taxon>
        <taxon>Embryophyta</taxon>
        <taxon>Tracheophyta</taxon>
        <taxon>Spermatophyta</taxon>
        <taxon>Magnoliopsida</taxon>
        <taxon>Ranunculales</taxon>
        <taxon>Papaveraceae</taxon>
        <taxon>Papaveroideae</taxon>
        <taxon>Papaver</taxon>
    </lineage>
</organism>
<dbReference type="PANTHER" id="PTHR14790:SF15">
    <property type="entry name" value="RECQ-MEDIATED GENOME INSTABILITY PROTEIN 1"/>
    <property type="match status" value="1"/>
</dbReference>
<dbReference type="GO" id="GO:0000712">
    <property type="term" value="P:resolution of meiotic recombination intermediates"/>
    <property type="evidence" value="ECO:0007669"/>
    <property type="project" value="TreeGrafter"/>
</dbReference>
<protein>
    <recommendedName>
        <fullName evidence="1">RecQ-mediated genome instability protein 1 C-terminal OB-fold domain-containing protein</fullName>
    </recommendedName>
</protein>
<dbReference type="GO" id="GO:0000724">
    <property type="term" value="P:double-strand break repair via homologous recombination"/>
    <property type="evidence" value="ECO:0007669"/>
    <property type="project" value="TreeGrafter"/>
</dbReference>
<dbReference type="EMBL" id="JAJJMA010155111">
    <property type="protein sequence ID" value="MCL7035279.1"/>
    <property type="molecule type" value="Genomic_DNA"/>
</dbReference>
<feature type="domain" description="RecQ-mediated genome instability protein 1 C-terminal OB-fold" evidence="1">
    <location>
        <begin position="29"/>
        <end position="163"/>
    </location>
</feature>
<sequence length="185" mass="20809">ETADIVCFPGRRLIERTPPDFETGDKEIPLKYLANLLSDWAANKDGTPSMKSYIMGIITGMGPLRFNKKGELLNDHELFVLVDDGSLISKVYVHSEVVERQIGCSLEEIGAALSSPDKKARAVMRRKMEEFETMLSKFKGTLLVEMNKNSADPVALEMKQGSSYYDPTWLDESEPRQVWISARCS</sequence>
<dbReference type="AlphaFoldDB" id="A0AA41SGG4"/>
<dbReference type="InterPro" id="IPR032199">
    <property type="entry name" value="RMI1_C"/>
</dbReference>
<accession>A0AA41SGG4</accession>
<dbReference type="PANTHER" id="PTHR14790">
    <property type="entry name" value="RECQ-MEDIATED GENOME INSTABILITY PROTEIN 1 RMI1"/>
    <property type="match status" value="1"/>
</dbReference>
<dbReference type="GO" id="GO:0031422">
    <property type="term" value="C:RecQ family helicase-topoisomerase III complex"/>
    <property type="evidence" value="ECO:0007669"/>
    <property type="project" value="TreeGrafter"/>
</dbReference>
<evidence type="ECO:0000313" key="2">
    <source>
        <dbReference type="EMBL" id="MCL7035279.1"/>
    </source>
</evidence>
<evidence type="ECO:0000313" key="3">
    <source>
        <dbReference type="Proteomes" id="UP001177140"/>
    </source>
</evidence>
<dbReference type="Proteomes" id="UP001177140">
    <property type="component" value="Unassembled WGS sequence"/>
</dbReference>
<name>A0AA41SGG4_PAPNU</name>
<keyword evidence="3" id="KW-1185">Reference proteome</keyword>
<evidence type="ECO:0000259" key="1">
    <source>
        <dbReference type="Pfam" id="PF16099"/>
    </source>
</evidence>
<dbReference type="Pfam" id="PF16099">
    <property type="entry name" value="RMI1_C"/>
    <property type="match status" value="1"/>
</dbReference>
<feature type="non-terminal residue" evidence="2">
    <location>
        <position position="1"/>
    </location>
</feature>